<dbReference type="PRINTS" id="PR00069">
    <property type="entry name" value="ALDKETRDTASE"/>
</dbReference>
<dbReference type="EC" id="1.1.1.-" evidence="3"/>
<dbReference type="CDD" id="cd19079">
    <property type="entry name" value="AKR_EcYajO-like"/>
    <property type="match status" value="1"/>
</dbReference>
<dbReference type="STRING" id="1891926.Fuma_05350"/>
<organism evidence="3 4">
    <name type="scientific">Fuerstiella marisgermanici</name>
    <dbReference type="NCBI Taxonomy" id="1891926"/>
    <lineage>
        <taxon>Bacteria</taxon>
        <taxon>Pseudomonadati</taxon>
        <taxon>Planctomycetota</taxon>
        <taxon>Planctomycetia</taxon>
        <taxon>Planctomycetales</taxon>
        <taxon>Planctomycetaceae</taxon>
        <taxon>Fuerstiella</taxon>
    </lineage>
</organism>
<dbReference type="InterPro" id="IPR023210">
    <property type="entry name" value="NADP_OxRdtase_dom"/>
</dbReference>
<dbReference type="GO" id="GO:0005829">
    <property type="term" value="C:cytosol"/>
    <property type="evidence" value="ECO:0007669"/>
    <property type="project" value="TreeGrafter"/>
</dbReference>
<dbReference type="InterPro" id="IPR050523">
    <property type="entry name" value="AKR_Detox_Biosynth"/>
</dbReference>
<protein>
    <submittedName>
        <fullName evidence="3">General stress protein 69</fullName>
        <ecNumber evidence="3">1.1.1.-</ecNumber>
    </submittedName>
</protein>
<evidence type="ECO:0000313" key="4">
    <source>
        <dbReference type="Proteomes" id="UP000187735"/>
    </source>
</evidence>
<dbReference type="Pfam" id="PF00248">
    <property type="entry name" value="Aldo_ket_red"/>
    <property type="match status" value="1"/>
</dbReference>
<dbReference type="Gene3D" id="3.20.20.100">
    <property type="entry name" value="NADP-dependent oxidoreductase domain"/>
    <property type="match status" value="1"/>
</dbReference>
<dbReference type="InterPro" id="IPR036812">
    <property type="entry name" value="NAD(P)_OxRdtase_dom_sf"/>
</dbReference>
<dbReference type="OrthoDB" id="9773828at2"/>
<evidence type="ECO:0000256" key="1">
    <source>
        <dbReference type="ARBA" id="ARBA00023002"/>
    </source>
</evidence>
<reference evidence="3 4" key="1">
    <citation type="journal article" date="2016" name="Front. Microbiol.">
        <title>Fuerstia marisgermanicae gen. nov., sp. nov., an Unusual Member of the Phylum Planctomycetes from the German Wadden Sea.</title>
        <authorList>
            <person name="Kohn T."/>
            <person name="Heuer A."/>
            <person name="Jogler M."/>
            <person name="Vollmers J."/>
            <person name="Boedeker C."/>
            <person name="Bunk B."/>
            <person name="Rast P."/>
            <person name="Borchert D."/>
            <person name="Glockner I."/>
            <person name="Freese H.M."/>
            <person name="Klenk H.P."/>
            <person name="Overmann J."/>
            <person name="Kaster A.K."/>
            <person name="Rohde M."/>
            <person name="Wiegand S."/>
            <person name="Jogler C."/>
        </authorList>
    </citation>
    <scope>NUCLEOTIDE SEQUENCE [LARGE SCALE GENOMIC DNA]</scope>
    <source>
        <strain evidence="3 4">NH11</strain>
    </source>
</reference>
<dbReference type="GO" id="GO:0016491">
    <property type="term" value="F:oxidoreductase activity"/>
    <property type="evidence" value="ECO:0007669"/>
    <property type="project" value="UniProtKB-KW"/>
</dbReference>
<dbReference type="RefSeq" id="WP_077026822.1">
    <property type="nucleotide sequence ID" value="NZ_CP017641.1"/>
</dbReference>
<keyword evidence="1 3" id="KW-0560">Oxidoreductase</keyword>
<keyword evidence="4" id="KW-1185">Reference proteome</keyword>
<accession>A0A1P8WNR2</accession>
<dbReference type="FunFam" id="3.20.20.100:FF:000004">
    <property type="entry name" value="Oxidoreductase, aldo/keto reductase"/>
    <property type="match status" value="1"/>
</dbReference>
<dbReference type="EMBL" id="CP017641">
    <property type="protein sequence ID" value="APZ95691.1"/>
    <property type="molecule type" value="Genomic_DNA"/>
</dbReference>
<gene>
    <name evidence="3" type="primary">yhdN_4</name>
    <name evidence="3" type="ORF">Fuma_05350</name>
</gene>
<dbReference type="InterPro" id="IPR020471">
    <property type="entry name" value="AKR"/>
</dbReference>
<dbReference type="KEGG" id="fmr:Fuma_05350"/>
<dbReference type="Proteomes" id="UP000187735">
    <property type="component" value="Chromosome"/>
</dbReference>
<name>A0A1P8WNR2_9PLAN</name>
<dbReference type="PANTHER" id="PTHR43364">
    <property type="entry name" value="NADH-SPECIFIC METHYLGLYOXAL REDUCTASE-RELATED"/>
    <property type="match status" value="1"/>
</dbReference>
<sequence>MEYQKLGHSELVVSRLGLGCVTFGREIDAAQAMLIMDHAIENGITLFDTAEAYGGGASETVVGDWLTSRRMRGNVVLATKVNGRLTREHVRSSVDKSLRRLQTERIDLLQLHVWDEETPLEETLEALTSVVDEGKVRYVGCSNYSATQLTAALAMSDQKHFSRMTSVQPPYNLVQRDIETDLLPLCEAENVGVISYSPLAAGFLTGKYRPNQPVPPGTRFDVIPGHQNIYFTDHGYQVLEQLDELAERTGQTHIQLALSWVLHQPNIASVLVGARTKAHIDQALEAIHVNDVFTDISQTL</sequence>
<dbReference type="SUPFAM" id="SSF51430">
    <property type="entry name" value="NAD(P)-linked oxidoreductase"/>
    <property type="match status" value="1"/>
</dbReference>
<dbReference type="PANTHER" id="PTHR43364:SF4">
    <property type="entry name" value="NAD(P)-LINKED OXIDOREDUCTASE SUPERFAMILY PROTEIN"/>
    <property type="match status" value="1"/>
</dbReference>
<proteinExistence type="predicted"/>
<feature type="domain" description="NADP-dependent oxidoreductase" evidence="2">
    <location>
        <begin position="15"/>
        <end position="289"/>
    </location>
</feature>
<dbReference type="AlphaFoldDB" id="A0A1P8WNR2"/>
<evidence type="ECO:0000313" key="3">
    <source>
        <dbReference type="EMBL" id="APZ95691.1"/>
    </source>
</evidence>
<evidence type="ECO:0000259" key="2">
    <source>
        <dbReference type="Pfam" id="PF00248"/>
    </source>
</evidence>